<protein>
    <recommendedName>
        <fullName evidence="2">CSN8/PSMD8/EIF3K domain-containing protein</fullName>
    </recommendedName>
</protein>
<dbReference type="AlphaFoldDB" id="A0A9W7BR16"/>
<keyword evidence="4" id="KW-1185">Reference proteome</keyword>
<evidence type="ECO:0000256" key="1">
    <source>
        <dbReference type="ARBA" id="ARBA00022942"/>
    </source>
</evidence>
<evidence type="ECO:0000313" key="4">
    <source>
        <dbReference type="Proteomes" id="UP001165160"/>
    </source>
</evidence>
<reference evidence="4" key="1">
    <citation type="journal article" date="2023" name="Commun. Biol.">
        <title>Genome analysis of Parmales, the sister group of diatoms, reveals the evolutionary specialization of diatoms from phago-mixotrophs to photoautotrophs.</title>
        <authorList>
            <person name="Ban H."/>
            <person name="Sato S."/>
            <person name="Yoshikawa S."/>
            <person name="Yamada K."/>
            <person name="Nakamura Y."/>
            <person name="Ichinomiya M."/>
            <person name="Sato N."/>
            <person name="Blanc-Mathieu R."/>
            <person name="Endo H."/>
            <person name="Kuwata A."/>
            <person name="Ogata H."/>
        </authorList>
    </citation>
    <scope>NUCLEOTIDE SEQUENCE [LARGE SCALE GENOMIC DNA]</scope>
    <source>
        <strain evidence="4">NIES 3699</strain>
    </source>
</reference>
<dbReference type="Gene3D" id="1.25.40.990">
    <property type="match status" value="1"/>
</dbReference>
<organism evidence="3 4">
    <name type="scientific">Triparma verrucosa</name>
    <dbReference type="NCBI Taxonomy" id="1606542"/>
    <lineage>
        <taxon>Eukaryota</taxon>
        <taxon>Sar</taxon>
        <taxon>Stramenopiles</taxon>
        <taxon>Ochrophyta</taxon>
        <taxon>Bolidophyceae</taxon>
        <taxon>Parmales</taxon>
        <taxon>Triparmaceae</taxon>
        <taxon>Triparma</taxon>
    </lineage>
</organism>
<gene>
    <name evidence="3" type="ORF">TrVE_jg7758</name>
</gene>
<dbReference type="GO" id="GO:0005829">
    <property type="term" value="C:cytosol"/>
    <property type="evidence" value="ECO:0007669"/>
    <property type="project" value="TreeGrafter"/>
</dbReference>
<comment type="caution">
    <text evidence="3">The sequence shown here is derived from an EMBL/GenBank/DDBJ whole genome shotgun (WGS) entry which is preliminary data.</text>
</comment>
<feature type="domain" description="CSN8/PSMD8/EIF3K" evidence="2">
    <location>
        <begin position="102"/>
        <end position="230"/>
    </location>
</feature>
<sequence length="265" mass="29421">MSISEASALLKKLSSEVSSFSASASTTLASLKLILVDFDSLPPLCLPTPDSKEEQRIACEALELGCLLAVKNGDGEAFEGNTNQLFPIYSSCLSVPQSANRKKVQGLYLMFLLVENRLADFHSVLQTYTAEEIGDERINFAVLLERELMVGSYDKFATSSTSLPDPLYQFFMTSLLSTVRDNVADALEVSYESMDLADAQRMLMFQPNETSAFESFVKQSREDWMVVDNEIKFQPVVASNRAEDIPSMKLISQSLSFATEIERIV</sequence>
<dbReference type="Pfam" id="PF10075">
    <property type="entry name" value="CSN8_PSD8_EIF3K"/>
    <property type="match status" value="1"/>
</dbReference>
<keyword evidence="1" id="KW-0647">Proteasome</keyword>
<dbReference type="Proteomes" id="UP001165160">
    <property type="component" value="Unassembled WGS sequence"/>
</dbReference>
<dbReference type="PANTHER" id="PTHR12387">
    <property type="entry name" value="26S PROTEASOME NON-ATPASE REGULATORY SUBUNIT 8"/>
    <property type="match status" value="1"/>
</dbReference>
<evidence type="ECO:0000313" key="3">
    <source>
        <dbReference type="EMBL" id="GMH92986.1"/>
    </source>
</evidence>
<dbReference type="PANTHER" id="PTHR12387:SF0">
    <property type="entry name" value="26S PROTEASOME NON-ATPASE REGULATORY SUBUNIT 8"/>
    <property type="match status" value="1"/>
</dbReference>
<dbReference type="GO" id="GO:0043161">
    <property type="term" value="P:proteasome-mediated ubiquitin-dependent protein catabolic process"/>
    <property type="evidence" value="ECO:0007669"/>
    <property type="project" value="TreeGrafter"/>
</dbReference>
<accession>A0A9W7BR16</accession>
<name>A0A9W7BR16_9STRA</name>
<dbReference type="GO" id="GO:0008541">
    <property type="term" value="C:proteasome regulatory particle, lid subcomplex"/>
    <property type="evidence" value="ECO:0007669"/>
    <property type="project" value="TreeGrafter"/>
</dbReference>
<dbReference type="InterPro" id="IPR006746">
    <property type="entry name" value="26S_Psome_Rpn12"/>
</dbReference>
<proteinExistence type="predicted"/>
<evidence type="ECO:0000259" key="2">
    <source>
        <dbReference type="Pfam" id="PF10075"/>
    </source>
</evidence>
<dbReference type="GO" id="GO:0005634">
    <property type="term" value="C:nucleus"/>
    <property type="evidence" value="ECO:0007669"/>
    <property type="project" value="TreeGrafter"/>
</dbReference>
<dbReference type="EMBL" id="BRXX01000134">
    <property type="protein sequence ID" value="GMH92986.1"/>
    <property type="molecule type" value="Genomic_DNA"/>
</dbReference>
<dbReference type="InterPro" id="IPR033464">
    <property type="entry name" value="CSN8_PSD8_EIF3K"/>
</dbReference>